<gene>
    <name evidence="4" type="ORF">CRYO30217_02696</name>
</gene>
<evidence type="ECO:0000313" key="5">
    <source>
        <dbReference type="Proteomes" id="UP000683507"/>
    </source>
</evidence>
<dbReference type="NCBIfam" id="TIGR04183">
    <property type="entry name" value="Por_Secre_tail"/>
    <property type="match status" value="1"/>
</dbReference>
<dbReference type="InterPro" id="IPR025667">
    <property type="entry name" value="SprB_repeat"/>
</dbReference>
<dbReference type="SUPFAM" id="SSF50494">
    <property type="entry name" value="Trypsin-like serine proteases"/>
    <property type="match status" value="1"/>
</dbReference>
<dbReference type="CDD" id="cd00146">
    <property type="entry name" value="PKD"/>
    <property type="match status" value="2"/>
</dbReference>
<dbReference type="Pfam" id="PF18962">
    <property type="entry name" value="Por_Secre_tail"/>
    <property type="match status" value="1"/>
</dbReference>
<evidence type="ECO:0000259" key="3">
    <source>
        <dbReference type="PROSITE" id="PS50093"/>
    </source>
</evidence>
<dbReference type="InterPro" id="IPR022409">
    <property type="entry name" value="PKD/Chitinase_dom"/>
</dbReference>
<dbReference type="PROSITE" id="PS50093">
    <property type="entry name" value="PKD"/>
    <property type="match status" value="2"/>
</dbReference>
<dbReference type="InterPro" id="IPR000601">
    <property type="entry name" value="PKD_dom"/>
</dbReference>
<feature type="signal peptide" evidence="2">
    <location>
        <begin position="1"/>
        <end position="23"/>
    </location>
</feature>
<dbReference type="InterPro" id="IPR035986">
    <property type="entry name" value="PKD_dom_sf"/>
</dbReference>
<evidence type="ECO:0000256" key="1">
    <source>
        <dbReference type="ARBA" id="ARBA00022729"/>
    </source>
</evidence>
<dbReference type="KEGG" id="ptan:CRYO30217_02696"/>
<feature type="domain" description="PKD" evidence="3">
    <location>
        <begin position="1463"/>
        <end position="1526"/>
    </location>
</feature>
<keyword evidence="5" id="KW-1185">Reference proteome</keyword>
<dbReference type="Pfam" id="PF13573">
    <property type="entry name" value="SprB"/>
    <property type="match status" value="5"/>
</dbReference>
<feature type="chain" id="PRO_5037386990" description="PKD domain-containing protein" evidence="2">
    <location>
        <begin position="24"/>
        <end position="1633"/>
    </location>
</feature>
<dbReference type="Pfam" id="PF18911">
    <property type="entry name" value="PKD_4"/>
    <property type="match status" value="1"/>
</dbReference>
<dbReference type="InterPro" id="IPR043504">
    <property type="entry name" value="Peptidase_S1_PA_chymotrypsin"/>
</dbReference>
<proteinExistence type="predicted"/>
<reference evidence="4" key="1">
    <citation type="submission" date="2021-04" db="EMBL/GenBank/DDBJ databases">
        <authorList>
            <person name="Rodrigo-Torres L."/>
            <person name="Arahal R. D."/>
            <person name="Lucena T."/>
        </authorList>
    </citation>
    <scope>NUCLEOTIDE SEQUENCE</scope>
    <source>
        <strain evidence="4">AS29M-1</strain>
    </source>
</reference>
<dbReference type="Pfam" id="PF00801">
    <property type="entry name" value="PKD"/>
    <property type="match status" value="1"/>
</dbReference>
<keyword evidence="1 2" id="KW-0732">Signal</keyword>
<dbReference type="RefSeq" id="WP_258542904.1">
    <property type="nucleotide sequence ID" value="NZ_OU015584.1"/>
</dbReference>
<name>A0A916JPE2_9FLAO</name>
<feature type="domain" description="PKD" evidence="3">
    <location>
        <begin position="496"/>
        <end position="578"/>
    </location>
</feature>
<dbReference type="SUPFAM" id="SSF49299">
    <property type="entry name" value="PKD domain"/>
    <property type="match status" value="3"/>
</dbReference>
<dbReference type="Gene3D" id="2.60.40.740">
    <property type="match status" value="1"/>
</dbReference>
<protein>
    <recommendedName>
        <fullName evidence="3">PKD domain-containing protein</fullName>
    </recommendedName>
</protein>
<dbReference type="InterPro" id="IPR026444">
    <property type="entry name" value="Secre_tail"/>
</dbReference>
<dbReference type="SMART" id="SM00089">
    <property type="entry name" value="PKD"/>
    <property type="match status" value="6"/>
</dbReference>
<dbReference type="Gene3D" id="2.40.10.10">
    <property type="entry name" value="Trypsin-like serine proteases"/>
    <property type="match status" value="2"/>
</dbReference>
<accession>A0A916JPE2</accession>
<dbReference type="InterPro" id="IPR013783">
    <property type="entry name" value="Ig-like_fold"/>
</dbReference>
<dbReference type="EMBL" id="OU015584">
    <property type="protein sequence ID" value="CAG5085238.1"/>
    <property type="molecule type" value="Genomic_DNA"/>
</dbReference>
<evidence type="ECO:0000313" key="4">
    <source>
        <dbReference type="EMBL" id="CAG5085238.1"/>
    </source>
</evidence>
<evidence type="ECO:0000256" key="2">
    <source>
        <dbReference type="SAM" id="SignalP"/>
    </source>
</evidence>
<dbReference type="Gene3D" id="2.60.40.10">
    <property type="entry name" value="Immunoglobulins"/>
    <property type="match status" value="3"/>
</dbReference>
<dbReference type="InterPro" id="IPR009003">
    <property type="entry name" value="Peptidase_S1_PA"/>
</dbReference>
<organism evidence="4 5">
    <name type="scientific">Parvicella tangerina</name>
    <dbReference type="NCBI Taxonomy" id="2829795"/>
    <lineage>
        <taxon>Bacteria</taxon>
        <taxon>Pseudomonadati</taxon>
        <taxon>Bacteroidota</taxon>
        <taxon>Flavobacteriia</taxon>
        <taxon>Flavobacteriales</taxon>
        <taxon>Parvicellaceae</taxon>
        <taxon>Parvicella</taxon>
    </lineage>
</organism>
<sequence length="1633" mass="165885">MKKITKRILSIGLGVLLGTSAFAQLSKGGTPYTFNNATQPKSAIQLKQLPGPDMVTVAATDAINDVSKQNYRVGLKYPVNYNAVNSGTWETTPDGGSLWRLRINIPGAKALGLYYHNFFIPNGGKVFIYNENENHVIGAFTSDYNYENTIRATQMIQGETITLEYYAPAGVTQTPIIEIKEVGYFYRGVEEFVKPFEDPNTLSNGLTEKADNCQVDVACSEITGWEEQRDAVVHYVFPSGGGYAVCSAAMINNTAEDCTPYILTAWHCGEPNAGADISSWVWYWNYQKTTCSPGSNGTDPSKGTDTMTGGTVVASSGSGTSLNQPPGTNEVAGSDFYLVELNSQPPTSYNAFYAGWDRTTTASPSGVGIHHPAGSAKKISTYTSTLGANGNFNGGTANSHWIVQWAATANGHGVTEGGSSGSPIFNNVGRIVGQLSGGSSFCSSPTSTDVYGKMSMNWTANGTTNNSQLEPWLDPIGSGVTTLDGAYEPCNATNPPTCNINASPTSVTAGGSVTFSDGSSGNPTSWSWNFDNTSQGGVSPATSTSQNPGAVTYANPGTYEVELTVTNANGSSTCTQTIVASAFAGCDTLLNIVDTNTLTIYGASGGGFITGVNSYGDLAKAEKYSGYSGTHVTGSDIYIYGLEDGGNGSTVELTIWDDDGTGLPGTILDQASFAMSDLNSVLTGGQGLVFLPFDAPVNVGGNDFYIGLDFNNLGAGDSLGIVSKMVSVSTPLNSAYEQWSDGTWIDMESAWGAGNNFSLYVTAHITDAPVSGSASASTTTACTGSPIDFTATATNATAYNWYTTGGTPTSATTQNTTVTYGTAGNYTAYLVLDGDCEGQIIDSVQVTVTDGPILTATPTDPSCAGNDGSISANATGGATPYQYSIDGGTLQPSGTFTGLSQGSYDILVIDANGCQSMQTVTVNAGSGTLTVSATPTDPSCAGNDGQIDIVASGGATPYSYSTDGGSNFVPTSTFTSLAPGTYSVVVQDNNGCQGTTSVTLNATSGSVTVSATPTDPSCGASDGQIAVTAGGGSGSYTYSNDGGSSFGASSTFTGLAVGTYDIVVEDGNGCQATTSVTLSNSAGPAVAATGTDVSCNGSSDGTATVTATGGTPSYTYSIDGTNFGASSTFTGLAAGSYTIYVNDAGSCQGTASVTIGEPTAVVHTASVSDATCGNSNGSITVTATGGSGPYTYSLNSGTAQASGTFTGLAAGSYTVEAIDANGCVSTASTENVGGGAGPAITSPTISDETCMDANGQIIVNATGGTGSLQYSNDGGATYQTSSVFPGLAAGTYAIVVQDGAGCTTSTSATVTNSGGFSLIVNPASGQTICEGNSVNISASGAGTGASYTWDQGLPTGASHTVSPTVTTVYTVQATDASSCTETASVTITVETEPTVTVIPNNSTICAGNSESLTATGAQSYVWNTGATTPTITVSPTSQTTYTVIGQNGSCAGTPVQVTVGVDPSPTVVANSDVTSIGVGGTVNFDNAGSSATSYSWDFGDGQSSTQGFVSHTYNVAGTYTVTLTGTIGNCTETDQITILVGTSGIDQASLESGVSLYPNPNDGQFNLKLDFGIEQEVDVKLFSAIGQLVESRNLGNVSSTLVEFNLADHAGGVYFVQVNTNSGTITKRITISK</sequence>
<dbReference type="Proteomes" id="UP000683507">
    <property type="component" value="Chromosome"/>
</dbReference>